<dbReference type="AlphaFoldDB" id="A0AAD4W123"/>
<organism evidence="1 2">
    <name type="scientific">Prunus dulcis</name>
    <name type="common">Almond</name>
    <name type="synonym">Amygdalus dulcis</name>
    <dbReference type="NCBI Taxonomy" id="3755"/>
    <lineage>
        <taxon>Eukaryota</taxon>
        <taxon>Viridiplantae</taxon>
        <taxon>Streptophyta</taxon>
        <taxon>Embryophyta</taxon>
        <taxon>Tracheophyta</taxon>
        <taxon>Spermatophyta</taxon>
        <taxon>Magnoliopsida</taxon>
        <taxon>eudicotyledons</taxon>
        <taxon>Gunneridae</taxon>
        <taxon>Pentapetalae</taxon>
        <taxon>rosids</taxon>
        <taxon>fabids</taxon>
        <taxon>Rosales</taxon>
        <taxon>Rosaceae</taxon>
        <taxon>Amygdaloideae</taxon>
        <taxon>Amygdaleae</taxon>
        <taxon>Prunus</taxon>
    </lineage>
</organism>
<evidence type="ECO:0000313" key="2">
    <source>
        <dbReference type="Proteomes" id="UP001054821"/>
    </source>
</evidence>
<comment type="caution">
    <text evidence="1">The sequence shown here is derived from an EMBL/GenBank/DDBJ whole genome shotgun (WGS) entry which is preliminary data.</text>
</comment>
<keyword evidence="2" id="KW-1185">Reference proteome</keyword>
<accession>A0AAD4W123</accession>
<protein>
    <submittedName>
        <fullName evidence="1">Uncharacterized protein</fullName>
    </submittedName>
</protein>
<proteinExistence type="predicted"/>
<name>A0AAD4W123_PRUDU</name>
<dbReference type="EMBL" id="JAJFAZ020000004">
    <property type="protein sequence ID" value="KAI5334994.1"/>
    <property type="molecule type" value="Genomic_DNA"/>
</dbReference>
<gene>
    <name evidence="1" type="ORF">L3X38_025127</name>
</gene>
<dbReference type="PANTHER" id="PTHR34072">
    <property type="entry name" value="ENZYMATIC POLYPROTEIN-RELATED"/>
    <property type="match status" value="1"/>
</dbReference>
<dbReference type="Proteomes" id="UP001054821">
    <property type="component" value="Chromosome 4"/>
</dbReference>
<reference evidence="1 2" key="1">
    <citation type="journal article" date="2022" name="G3 (Bethesda)">
        <title>Whole-genome sequence and methylome profiling of the almond [Prunus dulcis (Mill.) D.A. Webb] cultivar 'Nonpareil'.</title>
        <authorList>
            <person name="D'Amico-Willman K.M."/>
            <person name="Ouma W.Z."/>
            <person name="Meulia T."/>
            <person name="Sideli G.M."/>
            <person name="Gradziel T.M."/>
            <person name="Fresnedo-Ramirez J."/>
        </authorList>
    </citation>
    <scope>NUCLEOTIDE SEQUENCE [LARGE SCALE GENOMIC DNA]</scope>
    <source>
        <strain evidence="1">Clone GOH B32 T37-40</strain>
    </source>
</reference>
<evidence type="ECO:0000313" key="1">
    <source>
        <dbReference type="EMBL" id="KAI5334994.1"/>
    </source>
</evidence>
<dbReference type="PANTHER" id="PTHR34072:SF57">
    <property type="entry name" value="RNA-DIRECTED DNA POLYMERASE"/>
    <property type="match status" value="1"/>
</dbReference>
<sequence>MTLEINIFNVFRRPYEDDESAVVNLIKALVQDQFEKTSISEPLEALLLNSKESELLEDLEIVDLNSLLNSLQVDKWRPRFEKVPPHKEKTLPSNVEVPKLELKPLPMGLKHALLESNNTFSVVISSELDSLQEGKLLNVLNSHRSAIGWTLADIKGISPPVCTHKIFLEDEAKSSREAQHRLNPIMKDVVKTEVLKLIDAALKYLFEKKDVKARLIRWILLLQEFDITIKDKKGVENVVADHLSRLSFEDSIGTLPINDSFSDEQLFAISELP</sequence>